<reference evidence="8" key="1">
    <citation type="submission" date="2025-08" db="UniProtKB">
        <authorList>
            <consortium name="Ensembl"/>
        </authorList>
    </citation>
    <scope>IDENTIFICATION</scope>
</reference>
<keyword evidence="9" id="KW-1185">Reference proteome</keyword>
<dbReference type="Pfam" id="PF15297">
    <property type="entry name" value="CKAP2_C"/>
    <property type="match status" value="1"/>
</dbReference>
<feature type="compositionally biased region" description="Low complexity" evidence="6">
    <location>
        <begin position="144"/>
        <end position="156"/>
    </location>
</feature>
<evidence type="ECO:0000256" key="3">
    <source>
        <dbReference type="ARBA" id="ARBA00022490"/>
    </source>
</evidence>
<feature type="region of interest" description="Disordered" evidence="6">
    <location>
        <begin position="1"/>
        <end position="88"/>
    </location>
</feature>
<evidence type="ECO:0000313" key="8">
    <source>
        <dbReference type="Ensembl" id="ENSPKIP00000013998.1"/>
    </source>
</evidence>
<dbReference type="Proteomes" id="UP000261540">
    <property type="component" value="Unplaced"/>
</dbReference>
<name>A0A3B3R6J2_9TELE</name>
<comment type="similarity">
    <text evidence="2">Belongs to the CKAP2 family.</text>
</comment>
<feature type="compositionally biased region" description="Low complexity" evidence="6">
    <location>
        <begin position="38"/>
        <end position="47"/>
    </location>
</feature>
<dbReference type="AlphaFoldDB" id="A0A3B3R6J2"/>
<accession>A0A3B3R6J2</accession>
<sequence length="587" mass="62812">MDPVMRRKMNTKKDKENTEPATGGNKSTTQPVLKNRKAGVAAGGLAKASKKNETATLGATKTLTEQQNEPRAGPAAQPSNEKRQTISQAFLSQQAVQQKKLVAEVAKPHAVGPPKSIPGTYKGRVVQSKVSSFWKLAGGDSEAAAKVPAKPVAAKAGITKSGNLTRGRAMSTAAAAPSKPQVQKMALPPRSKSVPHKPPQPPANKNAGNTIPKSTAPKPQRPAPGLESLLKGPAVGALARPGSRKAPGTLRRKEPILSVKPRPLGVAATEKKAPKPPTASSTSQYRVTMETAEERRAKLSVWLAAKGKTLRRPPAAAATANLRPASKPHPKPRAGSQPQAVAGKQDSNLQPQPMAQPGLDLIPSRESVFGLGSEPERTASPKPDLLNTTLDLLDNSDLELPEDPEVRMDDLVINLCTALEAMDVASASDANSGDRGNSEKEVEGDKLDEMEGDREEEDNPVKEECEEELEHDEEGVKELEGASVVRYSVRTTPYLQSVRRRIQQDATPGSAPRRHSTIKDLKFLTPVRRSCRIQRQSARLPALLAEHDPCVASLAELAQLDDVVGDVSAYIYRHNPALPYQPKEAGL</sequence>
<dbReference type="PANTHER" id="PTHR16076">
    <property type="entry name" value="CYTOSKELETON ASSOCIATED PROTEIN 2-RELATED"/>
    <property type="match status" value="1"/>
</dbReference>
<feature type="compositionally biased region" description="Low complexity" evidence="6">
    <location>
        <begin position="312"/>
        <end position="325"/>
    </location>
</feature>
<dbReference type="GO" id="GO:0007026">
    <property type="term" value="P:negative regulation of microtubule depolymerization"/>
    <property type="evidence" value="ECO:0007669"/>
    <property type="project" value="TreeGrafter"/>
</dbReference>
<feature type="compositionally biased region" description="Basic and acidic residues" evidence="6">
    <location>
        <begin position="436"/>
        <end position="449"/>
    </location>
</feature>
<keyword evidence="5" id="KW-0206">Cytoskeleton</keyword>
<dbReference type="InterPro" id="IPR026165">
    <property type="entry name" value="CKAP2_fam"/>
</dbReference>
<evidence type="ECO:0000256" key="5">
    <source>
        <dbReference type="ARBA" id="ARBA00023212"/>
    </source>
</evidence>
<feature type="compositionally biased region" description="Polar residues" evidence="6">
    <location>
        <begin position="54"/>
        <end position="69"/>
    </location>
</feature>
<feature type="region of interest" description="Disordered" evidence="6">
    <location>
        <begin position="426"/>
        <end position="477"/>
    </location>
</feature>
<comment type="subcellular location">
    <subcellularLocation>
        <location evidence="1">Cytoplasm</location>
        <location evidence="1">Cytoskeleton</location>
    </subcellularLocation>
</comment>
<feature type="domain" description="Cytoskeleton-associated protein 2 C-terminal" evidence="7">
    <location>
        <begin position="429"/>
        <end position="578"/>
    </location>
</feature>
<dbReference type="STRING" id="1676925.ENSPKIP00000013998"/>
<dbReference type="Ensembl" id="ENSPKIT00000038434.1">
    <property type="protein sequence ID" value="ENSPKIP00000013998.1"/>
    <property type="gene ID" value="ENSPKIG00000001216.1"/>
</dbReference>
<evidence type="ECO:0000256" key="4">
    <source>
        <dbReference type="ARBA" id="ARBA00022553"/>
    </source>
</evidence>
<evidence type="ECO:0000259" key="7">
    <source>
        <dbReference type="Pfam" id="PF15297"/>
    </source>
</evidence>
<dbReference type="KEGG" id="pki:111850602"/>
<evidence type="ECO:0000256" key="2">
    <source>
        <dbReference type="ARBA" id="ARBA00009468"/>
    </source>
</evidence>
<dbReference type="GeneTree" id="ENSGT00530000063691"/>
<keyword evidence="3" id="KW-0963">Cytoplasm</keyword>
<dbReference type="InterPro" id="IPR029197">
    <property type="entry name" value="CKAP2_C"/>
</dbReference>
<feature type="region of interest" description="Disordered" evidence="6">
    <location>
        <begin position="309"/>
        <end position="390"/>
    </location>
</feature>
<organism evidence="8 9">
    <name type="scientific">Paramormyrops kingsleyae</name>
    <dbReference type="NCBI Taxonomy" id="1676925"/>
    <lineage>
        <taxon>Eukaryota</taxon>
        <taxon>Metazoa</taxon>
        <taxon>Chordata</taxon>
        <taxon>Craniata</taxon>
        <taxon>Vertebrata</taxon>
        <taxon>Euteleostomi</taxon>
        <taxon>Actinopterygii</taxon>
        <taxon>Neopterygii</taxon>
        <taxon>Teleostei</taxon>
        <taxon>Osteoglossocephala</taxon>
        <taxon>Osteoglossomorpha</taxon>
        <taxon>Osteoglossiformes</taxon>
        <taxon>Mormyridae</taxon>
        <taxon>Paramormyrops</taxon>
    </lineage>
</organism>
<protein>
    <submittedName>
        <fullName evidence="8">Si:ch211-266i6.3</fullName>
    </submittedName>
</protein>
<feature type="compositionally biased region" description="Acidic residues" evidence="6">
    <location>
        <begin position="450"/>
        <end position="473"/>
    </location>
</feature>
<dbReference type="GO" id="GO:0015630">
    <property type="term" value="C:microtubule cytoskeleton"/>
    <property type="evidence" value="ECO:0007669"/>
    <property type="project" value="TreeGrafter"/>
</dbReference>
<proteinExistence type="inferred from homology"/>
<reference evidence="8" key="2">
    <citation type="submission" date="2025-09" db="UniProtKB">
        <authorList>
            <consortium name="Ensembl"/>
        </authorList>
    </citation>
    <scope>IDENTIFICATION</scope>
</reference>
<dbReference type="PANTHER" id="PTHR16076:SF8">
    <property type="entry name" value="CYTOSKELETON-ASSOCIATED PROTEIN 2"/>
    <property type="match status" value="1"/>
</dbReference>
<feature type="region of interest" description="Disordered" evidence="6">
    <location>
        <begin position="139"/>
        <end position="291"/>
    </location>
</feature>
<evidence type="ECO:0000313" key="9">
    <source>
        <dbReference type="Proteomes" id="UP000261540"/>
    </source>
</evidence>
<evidence type="ECO:0000256" key="1">
    <source>
        <dbReference type="ARBA" id="ARBA00004245"/>
    </source>
</evidence>
<dbReference type="OrthoDB" id="9945093at2759"/>
<evidence type="ECO:0000256" key="6">
    <source>
        <dbReference type="SAM" id="MobiDB-lite"/>
    </source>
</evidence>
<keyword evidence="4" id="KW-0597">Phosphoprotein</keyword>
<feature type="compositionally biased region" description="Basic residues" evidence="6">
    <location>
        <begin position="1"/>
        <end position="10"/>
    </location>
</feature>